<dbReference type="InterPro" id="IPR000435">
    <property type="entry name" value="Tektins"/>
</dbReference>
<dbReference type="PANTHER" id="PTHR19960:SF12">
    <property type="entry name" value="TEKTIN-4"/>
    <property type="match status" value="1"/>
</dbReference>
<keyword evidence="4" id="KW-0282">Flagellum</keyword>
<dbReference type="GO" id="GO:0005634">
    <property type="term" value="C:nucleus"/>
    <property type="evidence" value="ECO:0007669"/>
    <property type="project" value="TreeGrafter"/>
</dbReference>
<dbReference type="EMBL" id="VFJC01000027">
    <property type="protein sequence ID" value="KAB5523661.1"/>
    <property type="molecule type" value="Genomic_DNA"/>
</dbReference>
<sequence length="465" mass="52604">MISVCLSQTQCVIYPGVCYLSIPGYFPGMSARVLSARPRYSAHAEETLNQPRYSGTSAGLATAGYRSAKYTPDEWFANNRAALNRAAAESASAEQIQRASKALRAETEATGALRQTDGTRHLGERLQDIHFRRSELERHIARLLTDTERLATLKRRLEKALHATEIPFAIAADNLTCRERRSGPDLVQDRVEEELLKEVELIKSIQALLKKTHDQTVTQIRLNRNAQQVLELDWSDKYEAYSLDDQCGRYRNTSTNTQHHANSATAQHQVCDVDGWMRFTQSNVAQAEREEEASAALCALCERVLQETAEDLQAQSDTVNEAFIQRCHELSHTKSQLELQLKQVLEQIGSQERNISSLQQAVFDKEAPLRVAQSRLHSRAQRPNMELCRDQPQISLLSEVEQISGSVCVLQQQLCEARDSLARLEENRMLLEKDIGCKTHSLLIDREKCMKHRMLYPTVLALSGY</sequence>
<evidence type="ECO:0000256" key="4">
    <source>
        <dbReference type="RuleBase" id="RU367040"/>
    </source>
</evidence>
<comment type="caution">
    <text evidence="6">The sequence shown here is derived from an EMBL/GenBank/DDBJ whole genome shotgun (WGS) entry which is preliminary data.</text>
</comment>
<evidence type="ECO:0000256" key="5">
    <source>
        <dbReference type="SAM" id="Coils"/>
    </source>
</evidence>
<dbReference type="AlphaFoldDB" id="A0A5N5JWP4"/>
<dbReference type="GO" id="GO:0060271">
    <property type="term" value="P:cilium assembly"/>
    <property type="evidence" value="ECO:0007669"/>
    <property type="project" value="UniProtKB-UniRule"/>
</dbReference>
<accession>A0A5N5JWP4</accession>
<evidence type="ECO:0000256" key="3">
    <source>
        <dbReference type="ARBA" id="ARBA00023054"/>
    </source>
</evidence>
<dbReference type="PRINTS" id="PR00511">
    <property type="entry name" value="TEKTIN"/>
</dbReference>
<evidence type="ECO:0000313" key="7">
    <source>
        <dbReference type="Proteomes" id="UP000327468"/>
    </source>
</evidence>
<protein>
    <recommendedName>
        <fullName evidence="4">Tektin</fullName>
    </recommendedName>
</protein>
<keyword evidence="2" id="KW-0963">Cytoplasm</keyword>
<dbReference type="GO" id="GO:0036126">
    <property type="term" value="C:sperm flagellum"/>
    <property type="evidence" value="ECO:0007669"/>
    <property type="project" value="TreeGrafter"/>
</dbReference>
<dbReference type="GO" id="GO:0015630">
    <property type="term" value="C:microtubule cytoskeleton"/>
    <property type="evidence" value="ECO:0007669"/>
    <property type="project" value="UniProtKB-UniRule"/>
</dbReference>
<dbReference type="Proteomes" id="UP000327468">
    <property type="component" value="Chromosome 26"/>
</dbReference>
<dbReference type="Pfam" id="PF03148">
    <property type="entry name" value="Tektin"/>
    <property type="match status" value="1"/>
</dbReference>
<reference evidence="6 7" key="1">
    <citation type="submission" date="2019-06" db="EMBL/GenBank/DDBJ databases">
        <title>A chromosome-scale genome assembly of the striped catfish, Pangasianodon hypophthalmus.</title>
        <authorList>
            <person name="Wen M."/>
            <person name="Zahm M."/>
            <person name="Roques C."/>
            <person name="Cabau C."/>
            <person name="Klopp C."/>
            <person name="Donnadieu C."/>
            <person name="Jouanno E."/>
            <person name="Avarre J.-C."/>
            <person name="Campet M."/>
            <person name="Ha T.T.T."/>
            <person name="Dugue R."/>
            <person name="Lampietro C."/>
            <person name="Louis A."/>
            <person name="Herpin A."/>
            <person name="Echchiki A."/>
            <person name="Berthelot C."/>
            <person name="Parey E."/>
            <person name="Roest-Crollius H."/>
            <person name="Braasch I."/>
            <person name="Postlethwait J."/>
            <person name="Bobe J."/>
            <person name="Montfort J."/>
            <person name="Bouchez O."/>
            <person name="Begum T."/>
            <person name="Schartl M."/>
            <person name="Guiguen Y."/>
        </authorList>
    </citation>
    <scope>NUCLEOTIDE SEQUENCE [LARGE SCALE GENOMIC DNA]</scope>
    <source>
        <strain evidence="6 7">Indonesia</strain>
        <tissue evidence="6">Blood</tissue>
    </source>
</reference>
<keyword evidence="4" id="KW-0966">Cell projection</keyword>
<dbReference type="GO" id="GO:0060294">
    <property type="term" value="P:cilium movement involved in cell motility"/>
    <property type="evidence" value="ECO:0007669"/>
    <property type="project" value="UniProtKB-UniRule"/>
</dbReference>
<comment type="similarity">
    <text evidence="1 4">Belongs to the tektin family.</text>
</comment>
<proteinExistence type="inferred from homology"/>
<evidence type="ECO:0000256" key="2">
    <source>
        <dbReference type="ARBA" id="ARBA00022490"/>
    </source>
</evidence>
<organism evidence="6 7">
    <name type="scientific">Pangasianodon hypophthalmus</name>
    <name type="common">Striped catfish</name>
    <name type="synonym">Helicophagus hypophthalmus</name>
    <dbReference type="NCBI Taxonomy" id="310915"/>
    <lineage>
        <taxon>Eukaryota</taxon>
        <taxon>Metazoa</taxon>
        <taxon>Chordata</taxon>
        <taxon>Craniata</taxon>
        <taxon>Vertebrata</taxon>
        <taxon>Euteleostomi</taxon>
        <taxon>Actinopterygii</taxon>
        <taxon>Neopterygii</taxon>
        <taxon>Teleostei</taxon>
        <taxon>Ostariophysi</taxon>
        <taxon>Siluriformes</taxon>
        <taxon>Pangasiidae</taxon>
        <taxon>Pangasianodon</taxon>
    </lineage>
</organism>
<dbReference type="PANTHER" id="PTHR19960">
    <property type="entry name" value="TEKTIN"/>
    <property type="match status" value="1"/>
</dbReference>
<evidence type="ECO:0000256" key="1">
    <source>
        <dbReference type="ARBA" id="ARBA00007209"/>
    </source>
</evidence>
<name>A0A5N5JWP4_PANHP</name>
<keyword evidence="4" id="KW-0969">Cilium</keyword>
<comment type="subcellular location">
    <subcellularLocation>
        <location evidence="4">Cytoplasm</location>
        <location evidence="4">Cytoskeleton</location>
        <location evidence="4">Cilium axoneme</location>
    </subcellularLocation>
</comment>
<dbReference type="GO" id="GO:0005930">
    <property type="term" value="C:axoneme"/>
    <property type="evidence" value="ECO:0007669"/>
    <property type="project" value="UniProtKB-SubCell"/>
</dbReference>
<evidence type="ECO:0000313" key="6">
    <source>
        <dbReference type="EMBL" id="KAB5523661.1"/>
    </source>
</evidence>
<keyword evidence="7" id="KW-1185">Reference proteome</keyword>
<feature type="coiled-coil region" evidence="5">
    <location>
        <begin position="327"/>
        <end position="361"/>
    </location>
</feature>
<dbReference type="InterPro" id="IPR048256">
    <property type="entry name" value="Tektin-like"/>
</dbReference>
<gene>
    <name evidence="6" type="ORF">PHYPO_G00155130</name>
</gene>
<keyword evidence="3 5" id="KW-0175">Coiled coil</keyword>